<accession>A0A4S4LXZ4</accession>
<feature type="region of interest" description="Disordered" evidence="1">
    <location>
        <begin position="25"/>
        <end position="90"/>
    </location>
</feature>
<feature type="compositionally biased region" description="Low complexity" evidence="1">
    <location>
        <begin position="73"/>
        <end position="87"/>
    </location>
</feature>
<keyword evidence="2" id="KW-0732">Signal</keyword>
<dbReference type="Proteomes" id="UP000310158">
    <property type="component" value="Unassembled WGS sequence"/>
</dbReference>
<proteinExistence type="predicted"/>
<gene>
    <name evidence="3" type="ORF">EW146_g3453</name>
</gene>
<feature type="signal peptide" evidence="2">
    <location>
        <begin position="1"/>
        <end position="24"/>
    </location>
</feature>
<feature type="compositionally biased region" description="Low complexity" evidence="1">
    <location>
        <begin position="44"/>
        <end position="60"/>
    </location>
</feature>
<protein>
    <recommendedName>
        <fullName evidence="5">BZIP domain-containing protein</fullName>
    </recommendedName>
</protein>
<feature type="chain" id="PRO_5020428552" description="BZIP domain-containing protein" evidence="2">
    <location>
        <begin position="25"/>
        <end position="276"/>
    </location>
</feature>
<keyword evidence="4" id="KW-1185">Reference proteome</keyword>
<dbReference type="AlphaFoldDB" id="A0A4S4LXZ4"/>
<feature type="compositionally biased region" description="Low complexity" evidence="1">
    <location>
        <begin position="210"/>
        <end position="221"/>
    </location>
</feature>
<reference evidence="3 4" key="1">
    <citation type="submission" date="2019-02" db="EMBL/GenBank/DDBJ databases">
        <title>Genome sequencing of the rare red list fungi Bondarzewia mesenterica.</title>
        <authorList>
            <person name="Buettner E."/>
            <person name="Kellner H."/>
        </authorList>
    </citation>
    <scope>NUCLEOTIDE SEQUENCE [LARGE SCALE GENOMIC DNA]</scope>
    <source>
        <strain evidence="3 4">DSM 108281</strain>
    </source>
</reference>
<feature type="region of interest" description="Disordered" evidence="1">
    <location>
        <begin position="188"/>
        <end position="223"/>
    </location>
</feature>
<evidence type="ECO:0000313" key="4">
    <source>
        <dbReference type="Proteomes" id="UP000310158"/>
    </source>
</evidence>
<evidence type="ECO:0000313" key="3">
    <source>
        <dbReference type="EMBL" id="THH17335.1"/>
    </source>
</evidence>
<organism evidence="3 4">
    <name type="scientific">Bondarzewia mesenterica</name>
    <dbReference type="NCBI Taxonomy" id="1095465"/>
    <lineage>
        <taxon>Eukaryota</taxon>
        <taxon>Fungi</taxon>
        <taxon>Dikarya</taxon>
        <taxon>Basidiomycota</taxon>
        <taxon>Agaricomycotina</taxon>
        <taxon>Agaricomycetes</taxon>
        <taxon>Russulales</taxon>
        <taxon>Bondarzewiaceae</taxon>
        <taxon>Bondarzewia</taxon>
    </lineage>
</organism>
<comment type="caution">
    <text evidence="3">The sequence shown here is derived from an EMBL/GenBank/DDBJ whole genome shotgun (WGS) entry which is preliminary data.</text>
</comment>
<feature type="compositionally biased region" description="Pro residues" evidence="1">
    <location>
        <begin position="34"/>
        <end position="43"/>
    </location>
</feature>
<feature type="region of interest" description="Disordered" evidence="1">
    <location>
        <begin position="124"/>
        <end position="160"/>
    </location>
</feature>
<evidence type="ECO:0008006" key="5">
    <source>
        <dbReference type="Google" id="ProtNLM"/>
    </source>
</evidence>
<sequence>MGIFTLAVVATAAIYFAFRIKCDGNDDEGENSYPRPPPPPPPRSSTTYTSSSSNYGSRTYASPPPPSNNYRPQTQTYTSYGSTSNTSDAAQRVRTQAPTYAPYPNLDYDPYAALRTHAQTAKAAERHEHLSSLTTTTTTKEHGTAASHLRPNSISAPASGSPYDYDPYARLRTHAQTARAADRHVHEHLSSLTTTTTTKEHGTASSNLRPNSIPAPASSSPYVTLPLRSAPKNLKRIKKAAAKKRRNTDRERERAAQAEVTFRGAYVLEGHLNDTH</sequence>
<name>A0A4S4LXZ4_9AGAM</name>
<evidence type="ECO:0000256" key="2">
    <source>
        <dbReference type="SAM" id="SignalP"/>
    </source>
</evidence>
<dbReference type="EMBL" id="SGPL01000115">
    <property type="protein sequence ID" value="THH17335.1"/>
    <property type="molecule type" value="Genomic_DNA"/>
</dbReference>
<evidence type="ECO:0000256" key="1">
    <source>
        <dbReference type="SAM" id="MobiDB-lite"/>
    </source>
</evidence>